<gene>
    <name evidence="1" type="ORF">KDW_18340</name>
</gene>
<name>A0A5J4KKU5_9CHLR</name>
<reference evidence="1 2" key="1">
    <citation type="submission" date="2019-10" db="EMBL/GenBank/DDBJ databases">
        <title>Dictyobacter vulcani sp. nov., within the class Ktedonobacteria, isolated from soil of volcanic Mt. Zao.</title>
        <authorList>
            <person name="Zheng Y."/>
            <person name="Wang C.M."/>
            <person name="Sakai Y."/>
            <person name="Abe K."/>
            <person name="Yokota A."/>
            <person name="Yabe S."/>
        </authorList>
    </citation>
    <scope>NUCLEOTIDE SEQUENCE [LARGE SCALE GENOMIC DNA]</scope>
    <source>
        <strain evidence="1 2">W12</strain>
    </source>
</reference>
<accession>A0A5J4KKU5</accession>
<dbReference type="Proteomes" id="UP000326912">
    <property type="component" value="Unassembled WGS sequence"/>
</dbReference>
<organism evidence="1 2">
    <name type="scientific">Dictyobacter vulcani</name>
    <dbReference type="NCBI Taxonomy" id="2607529"/>
    <lineage>
        <taxon>Bacteria</taxon>
        <taxon>Bacillati</taxon>
        <taxon>Chloroflexota</taxon>
        <taxon>Ktedonobacteria</taxon>
        <taxon>Ktedonobacterales</taxon>
        <taxon>Dictyobacteraceae</taxon>
        <taxon>Dictyobacter</taxon>
    </lineage>
</organism>
<evidence type="ECO:0000313" key="1">
    <source>
        <dbReference type="EMBL" id="GER87672.1"/>
    </source>
</evidence>
<protein>
    <submittedName>
        <fullName evidence="1">Uncharacterized protein</fullName>
    </submittedName>
</protein>
<keyword evidence="2" id="KW-1185">Reference proteome</keyword>
<sequence length="80" mass="9212">MAQHIRTLMVSDFRKGLMIGSQAVQAVDQEFIEEVKHNPWNFVESIFDLNDPNLSEEQRAGYIVGYLTEVFTHTPIKSLM</sequence>
<dbReference type="AlphaFoldDB" id="A0A5J4KKU5"/>
<dbReference type="EMBL" id="BKZW01000001">
    <property type="protein sequence ID" value="GER87672.1"/>
    <property type="molecule type" value="Genomic_DNA"/>
</dbReference>
<comment type="caution">
    <text evidence="1">The sequence shown here is derived from an EMBL/GenBank/DDBJ whole genome shotgun (WGS) entry which is preliminary data.</text>
</comment>
<proteinExistence type="predicted"/>
<dbReference type="RefSeq" id="WP_151755648.1">
    <property type="nucleotide sequence ID" value="NZ_BKZW01000001.1"/>
</dbReference>
<evidence type="ECO:0000313" key="2">
    <source>
        <dbReference type="Proteomes" id="UP000326912"/>
    </source>
</evidence>